<sequence length="58" mass="6690">MDAKIERLPVKLKVSYQTQEDLDLVLCILGERVKSCKVSKNQQGKYKKAYVWLKGGVY</sequence>
<dbReference type="EMBL" id="ACBZ01000190">
    <property type="protein sequence ID" value="EEG47512.1"/>
    <property type="molecule type" value="Genomic_DNA"/>
</dbReference>
<accession>C0CRU2</accession>
<gene>
    <name evidence="1" type="ORF">RUMHYD_03608</name>
</gene>
<dbReference type="AlphaFoldDB" id="C0CRU2"/>
<dbReference type="Proteomes" id="UP000003100">
    <property type="component" value="Unassembled WGS sequence"/>
</dbReference>
<comment type="caution">
    <text evidence="1">The sequence shown here is derived from an EMBL/GenBank/DDBJ whole genome shotgun (WGS) entry which is preliminary data.</text>
</comment>
<dbReference type="PATRIC" id="fig|476272.21.peg.287"/>
<dbReference type="RefSeq" id="WP_005952112.1">
    <property type="nucleotide sequence ID" value="NZ_CP136423.1"/>
</dbReference>
<evidence type="ECO:0000313" key="2">
    <source>
        <dbReference type="Proteomes" id="UP000003100"/>
    </source>
</evidence>
<keyword evidence="2" id="KW-1185">Reference proteome</keyword>
<reference evidence="1 2" key="1">
    <citation type="submission" date="2009-01" db="EMBL/GenBank/DDBJ databases">
        <authorList>
            <person name="Fulton L."/>
            <person name="Clifton S."/>
            <person name="Fulton B."/>
            <person name="Xu J."/>
            <person name="Minx P."/>
            <person name="Pepin K.H."/>
            <person name="Johnson M."/>
            <person name="Bhonagiri V."/>
            <person name="Nash W.E."/>
            <person name="Mardis E.R."/>
            <person name="Wilson R.K."/>
        </authorList>
    </citation>
    <scope>NUCLEOTIDE SEQUENCE [LARGE SCALE GENOMIC DNA]</scope>
    <source>
        <strain evidence="2">DSM 10507 / JCM 14656 / S5a33</strain>
    </source>
</reference>
<organism evidence="1 2">
    <name type="scientific">Blautia hydrogenotrophica (strain DSM 10507 / JCM 14656 / S5a33)</name>
    <name type="common">Ruminococcus hydrogenotrophicus</name>
    <dbReference type="NCBI Taxonomy" id="476272"/>
    <lineage>
        <taxon>Bacteria</taxon>
        <taxon>Bacillati</taxon>
        <taxon>Bacillota</taxon>
        <taxon>Clostridia</taxon>
        <taxon>Lachnospirales</taxon>
        <taxon>Lachnospiraceae</taxon>
        <taxon>Blautia</taxon>
    </lineage>
</organism>
<protein>
    <submittedName>
        <fullName evidence="1">Uncharacterized protein</fullName>
    </submittedName>
</protein>
<reference evidence="1 2" key="2">
    <citation type="submission" date="2009-02" db="EMBL/GenBank/DDBJ databases">
        <title>Draft genome sequence of Blautia hydrogenotrophica DSM 10507 (Ruminococcus hydrogenotrophicus DSM 10507).</title>
        <authorList>
            <person name="Sudarsanam P."/>
            <person name="Ley R."/>
            <person name="Guruge J."/>
            <person name="Turnbaugh P.J."/>
            <person name="Mahowald M."/>
            <person name="Liep D."/>
            <person name="Gordon J."/>
        </authorList>
    </citation>
    <scope>NUCLEOTIDE SEQUENCE [LARGE SCALE GENOMIC DNA]</scope>
    <source>
        <strain evidence="2">DSM 10507 / JCM 14656 / S5a33</strain>
    </source>
</reference>
<dbReference type="GeneID" id="86823376"/>
<proteinExistence type="predicted"/>
<evidence type="ECO:0000313" key="1">
    <source>
        <dbReference type="EMBL" id="EEG47512.1"/>
    </source>
</evidence>
<dbReference type="HOGENOM" id="CLU_2970202_0_0_9"/>
<name>C0CRU2_BLAHS</name>